<protein>
    <recommendedName>
        <fullName evidence="2">Peptidase M20 dimerisation domain-containing protein</fullName>
    </recommendedName>
</protein>
<evidence type="ECO:0000313" key="1">
    <source>
        <dbReference type="EMBL" id="GAI64024.1"/>
    </source>
</evidence>
<comment type="caution">
    <text evidence="1">The sequence shown here is derived from an EMBL/GenBank/DDBJ whole genome shotgun (WGS) entry which is preliminary data.</text>
</comment>
<organism evidence="1">
    <name type="scientific">marine sediment metagenome</name>
    <dbReference type="NCBI Taxonomy" id="412755"/>
    <lineage>
        <taxon>unclassified sequences</taxon>
        <taxon>metagenomes</taxon>
        <taxon>ecological metagenomes</taxon>
    </lineage>
</organism>
<dbReference type="AlphaFoldDB" id="X1S8E4"/>
<name>X1S8E4_9ZZZZ</name>
<dbReference type="InterPro" id="IPR002933">
    <property type="entry name" value="Peptidase_M20"/>
</dbReference>
<dbReference type="SUPFAM" id="SSF53187">
    <property type="entry name" value="Zn-dependent exopeptidases"/>
    <property type="match status" value="1"/>
</dbReference>
<accession>X1S8E4</accession>
<dbReference type="Pfam" id="PF01546">
    <property type="entry name" value="Peptidase_M20"/>
    <property type="match status" value="1"/>
</dbReference>
<dbReference type="Gene3D" id="3.40.630.10">
    <property type="entry name" value="Zn peptidases"/>
    <property type="match status" value="1"/>
</dbReference>
<sequence length="73" mass="8297">MRKFTKKKLIPIFFPAGADASHYRNSGYCTSTILFGPGLATISHAVNEYIEIQDYIKAIKVFTLFAYSFLKKN</sequence>
<dbReference type="EMBL" id="BARW01004523">
    <property type="protein sequence ID" value="GAI64024.1"/>
    <property type="molecule type" value="Genomic_DNA"/>
</dbReference>
<dbReference type="GO" id="GO:0016787">
    <property type="term" value="F:hydrolase activity"/>
    <property type="evidence" value="ECO:0007669"/>
    <property type="project" value="InterPro"/>
</dbReference>
<gene>
    <name evidence="1" type="ORF">S12H4_10538</name>
</gene>
<reference evidence="1" key="1">
    <citation type="journal article" date="2014" name="Front. Microbiol.">
        <title>High frequency of phylogenetically diverse reductive dehalogenase-homologous genes in deep subseafloor sedimentary metagenomes.</title>
        <authorList>
            <person name="Kawai M."/>
            <person name="Futagami T."/>
            <person name="Toyoda A."/>
            <person name="Takaki Y."/>
            <person name="Nishi S."/>
            <person name="Hori S."/>
            <person name="Arai W."/>
            <person name="Tsubouchi T."/>
            <person name="Morono Y."/>
            <person name="Uchiyama I."/>
            <person name="Ito T."/>
            <person name="Fujiyama A."/>
            <person name="Inagaki F."/>
            <person name="Takami H."/>
        </authorList>
    </citation>
    <scope>NUCLEOTIDE SEQUENCE</scope>
    <source>
        <strain evidence="1">Expedition CK06-06</strain>
    </source>
</reference>
<proteinExistence type="predicted"/>
<evidence type="ECO:0008006" key="2">
    <source>
        <dbReference type="Google" id="ProtNLM"/>
    </source>
</evidence>